<reference evidence="2" key="1">
    <citation type="submission" date="2022-08" db="UniProtKB">
        <authorList>
            <consortium name="EnsemblMetazoa"/>
        </authorList>
    </citation>
    <scope>IDENTIFICATION</scope>
    <source>
        <strain evidence="2">05x7-T-G4-1.051#20</strain>
    </source>
</reference>
<feature type="compositionally biased region" description="Polar residues" evidence="1">
    <location>
        <begin position="131"/>
        <end position="141"/>
    </location>
</feature>
<dbReference type="OrthoDB" id="6204561at2759"/>
<feature type="compositionally biased region" description="Low complexity" evidence="1">
    <location>
        <begin position="162"/>
        <end position="171"/>
    </location>
</feature>
<evidence type="ECO:0000313" key="2">
    <source>
        <dbReference type="EnsemblMetazoa" id="G26385.1:cds"/>
    </source>
</evidence>
<feature type="region of interest" description="Disordered" evidence="1">
    <location>
        <begin position="98"/>
        <end position="234"/>
    </location>
</feature>
<evidence type="ECO:0000256" key="1">
    <source>
        <dbReference type="SAM" id="MobiDB-lite"/>
    </source>
</evidence>
<dbReference type="AlphaFoldDB" id="A0A8W8L2F6"/>
<feature type="region of interest" description="Disordered" evidence="1">
    <location>
        <begin position="280"/>
        <end position="307"/>
    </location>
</feature>
<feature type="compositionally biased region" description="Polar residues" evidence="1">
    <location>
        <begin position="172"/>
        <end position="182"/>
    </location>
</feature>
<accession>A0A8W8L2F6</accession>
<feature type="compositionally biased region" description="Low complexity" evidence="1">
    <location>
        <begin position="183"/>
        <end position="226"/>
    </location>
</feature>
<dbReference type="OMA" id="PYSITTE"/>
<dbReference type="EnsemblMetazoa" id="G26385.1">
    <property type="protein sequence ID" value="G26385.1:cds"/>
    <property type="gene ID" value="G26385"/>
</dbReference>
<sequence length="477" mass="51733">MKIVRATLLLFFATNVACFGLRRLFGDLFNPRTGSITHHSRTLDIQNSGASLMDAMLWDELGDSGSSEEGGLFYLFHMLNNYDTGDYPVNFETTTFKPPQSTIGTNIDDTKPIKTTETPTKNTTEITTNKPRTSTTIQPAVTTESTTVDSTTTRTSEEMTESSETPMETTTQPVVTEDNVTQTASSERFTTSTSASTTTQTASSESFTTSTSASTTTQTASSESSTHLMASTTTPYSITTEDTFIEGDLTGDEKVNKTELNSTDDITKIIDEYNDYIDEGPTRGDLHSNKNKGLHTSSDATPTTGGSGIIDEYLSSLKKTNDINSTKESTGKDQKSTIVADISVQNIGNIPFDQAIQSLNNNPQLGLGDRQNILSGISVAAVDNTLKNDVTATLPKPTVFFTPPSSQVMEMSKSQQKLFSERVARIGNDFVILPDFNNGAVLLEPIISSGNIKTNTIPNFEYVPPKTLSFEEIPNTV</sequence>
<feature type="compositionally biased region" description="Low complexity" evidence="1">
    <location>
        <begin position="142"/>
        <end position="154"/>
    </location>
</feature>
<name>A0A8W8L2F6_MAGGI</name>
<feature type="compositionally biased region" description="Low complexity" evidence="1">
    <location>
        <begin position="115"/>
        <end position="130"/>
    </location>
</feature>
<protein>
    <submittedName>
        <fullName evidence="2">Uncharacterized protein</fullName>
    </submittedName>
</protein>
<proteinExistence type="predicted"/>
<feature type="compositionally biased region" description="Polar residues" evidence="1">
    <location>
        <begin position="294"/>
        <end position="304"/>
    </location>
</feature>
<evidence type="ECO:0000313" key="3">
    <source>
        <dbReference type="Proteomes" id="UP000005408"/>
    </source>
</evidence>
<feature type="compositionally biased region" description="Polar residues" evidence="1">
    <location>
        <begin position="98"/>
        <end position="107"/>
    </location>
</feature>
<dbReference type="Proteomes" id="UP000005408">
    <property type="component" value="Unassembled WGS sequence"/>
</dbReference>
<keyword evidence="3" id="KW-1185">Reference proteome</keyword>
<organism evidence="2 3">
    <name type="scientific">Magallana gigas</name>
    <name type="common">Pacific oyster</name>
    <name type="synonym">Crassostrea gigas</name>
    <dbReference type="NCBI Taxonomy" id="29159"/>
    <lineage>
        <taxon>Eukaryota</taxon>
        <taxon>Metazoa</taxon>
        <taxon>Spiralia</taxon>
        <taxon>Lophotrochozoa</taxon>
        <taxon>Mollusca</taxon>
        <taxon>Bivalvia</taxon>
        <taxon>Autobranchia</taxon>
        <taxon>Pteriomorphia</taxon>
        <taxon>Ostreida</taxon>
        <taxon>Ostreoidea</taxon>
        <taxon>Ostreidae</taxon>
        <taxon>Magallana</taxon>
    </lineage>
</organism>